<dbReference type="InterPro" id="IPR035406">
    <property type="entry name" value="DUF5412"/>
</dbReference>
<feature type="transmembrane region" description="Helical" evidence="1">
    <location>
        <begin position="84"/>
        <end position="106"/>
    </location>
</feature>
<proteinExistence type="predicted"/>
<evidence type="ECO:0000256" key="1">
    <source>
        <dbReference type="SAM" id="Phobius"/>
    </source>
</evidence>
<sequence length="184" mass="21237">MHIYLPFYIFLTALLTLLIFITFCFLAIGNLIKKKPFPIRLFTIFLSSIVVVTCLILYSNYFFTFGNLKGEFFKGPVISPSEKYVANAYYMTYGGAAGGVNIWVNITFKEEKNKIKTVYYSDAKSDFSINWIDDDTLLIVNKERGYPNSDRSIKLKIGKEIYHENGLACRSLLMKTEFETCYHN</sequence>
<gene>
    <name evidence="2" type="ORF">BWZ43_21990</name>
</gene>
<evidence type="ECO:0000313" key="2">
    <source>
        <dbReference type="EMBL" id="OOP66243.1"/>
    </source>
</evidence>
<keyword evidence="1" id="KW-0812">Transmembrane</keyword>
<accession>A0A8E2I500</accession>
<protein>
    <submittedName>
        <fullName evidence="2">Uncharacterized protein</fullName>
    </submittedName>
</protein>
<feature type="transmembrane region" description="Helical" evidence="1">
    <location>
        <begin position="41"/>
        <end position="64"/>
    </location>
</feature>
<keyword evidence="3" id="KW-1185">Reference proteome</keyword>
<name>A0A8E2I500_9BACI</name>
<dbReference type="Pfam" id="PF17428">
    <property type="entry name" value="DUF5412"/>
    <property type="match status" value="1"/>
</dbReference>
<dbReference type="EMBL" id="MTLA01000343">
    <property type="protein sequence ID" value="OOP66243.1"/>
    <property type="molecule type" value="Genomic_DNA"/>
</dbReference>
<keyword evidence="1" id="KW-1133">Transmembrane helix</keyword>
<organism evidence="2 3">
    <name type="scientific">Heyndrickxia oleronia</name>
    <dbReference type="NCBI Taxonomy" id="38875"/>
    <lineage>
        <taxon>Bacteria</taxon>
        <taxon>Bacillati</taxon>
        <taxon>Bacillota</taxon>
        <taxon>Bacilli</taxon>
        <taxon>Bacillales</taxon>
        <taxon>Bacillaceae</taxon>
        <taxon>Heyndrickxia</taxon>
    </lineage>
</organism>
<dbReference type="RefSeq" id="WP_058003969.1">
    <property type="nucleotide sequence ID" value="NZ_CP065424.1"/>
</dbReference>
<comment type="caution">
    <text evidence="2">The sequence shown here is derived from an EMBL/GenBank/DDBJ whole genome shotgun (WGS) entry which is preliminary data.</text>
</comment>
<reference evidence="2 3" key="1">
    <citation type="submission" date="2017-01" db="EMBL/GenBank/DDBJ databases">
        <title>Draft genome sequence of Bacillus oleronius.</title>
        <authorList>
            <person name="Allam M."/>
        </authorList>
    </citation>
    <scope>NUCLEOTIDE SEQUENCE [LARGE SCALE GENOMIC DNA]</scope>
    <source>
        <strain evidence="2 3">DSM 9356</strain>
    </source>
</reference>
<dbReference type="Proteomes" id="UP000189761">
    <property type="component" value="Unassembled WGS sequence"/>
</dbReference>
<keyword evidence="1" id="KW-0472">Membrane</keyword>
<dbReference type="AlphaFoldDB" id="A0A8E2I500"/>
<evidence type="ECO:0000313" key="3">
    <source>
        <dbReference type="Proteomes" id="UP000189761"/>
    </source>
</evidence>
<feature type="transmembrane region" description="Helical" evidence="1">
    <location>
        <begin position="6"/>
        <end position="29"/>
    </location>
</feature>